<dbReference type="Proteomes" id="UP001148018">
    <property type="component" value="Unassembled WGS sequence"/>
</dbReference>
<dbReference type="Gene3D" id="2.10.220.10">
    <property type="entry name" value="Hormone Receptor, Insulin-like Growth Factor Receptor 1, Chain A, domain 2"/>
    <property type="match status" value="1"/>
</dbReference>
<keyword evidence="5" id="KW-0812">Transmembrane</keyword>
<evidence type="ECO:0000256" key="6">
    <source>
        <dbReference type="ARBA" id="ARBA00022741"/>
    </source>
</evidence>
<feature type="domain" description="Furin-like cysteine-rich" evidence="16">
    <location>
        <begin position="140"/>
        <end position="255"/>
    </location>
</feature>
<dbReference type="EC" id="2.7.10.1" evidence="2"/>
<evidence type="ECO:0000259" key="16">
    <source>
        <dbReference type="Pfam" id="PF00757"/>
    </source>
</evidence>
<comment type="caution">
    <text evidence="18">The sequence shown here is derived from an EMBL/GenBank/DDBJ whole genome shotgun (WGS) entry which is preliminary data.</text>
</comment>
<dbReference type="SMART" id="SM00261">
    <property type="entry name" value="FU"/>
    <property type="match status" value="2"/>
</dbReference>
<evidence type="ECO:0000256" key="5">
    <source>
        <dbReference type="ARBA" id="ARBA00022692"/>
    </source>
</evidence>
<reference evidence="18" key="1">
    <citation type="submission" date="2022-07" db="EMBL/GenBank/DDBJ databases">
        <title>Chromosome-level genome of Muraenolepis orangiensis.</title>
        <authorList>
            <person name="Kim J."/>
        </authorList>
    </citation>
    <scope>NUCLEOTIDE SEQUENCE</scope>
    <source>
        <strain evidence="18">KU_S4_2022</strain>
        <tissue evidence="18">Muscle</tissue>
    </source>
</reference>
<keyword evidence="15" id="KW-0732">Signal</keyword>
<evidence type="ECO:0000256" key="11">
    <source>
        <dbReference type="ARBA" id="ARBA00023137"/>
    </source>
</evidence>
<evidence type="ECO:0000256" key="9">
    <source>
        <dbReference type="ARBA" id="ARBA00022989"/>
    </source>
</evidence>
<evidence type="ECO:0000313" key="18">
    <source>
        <dbReference type="EMBL" id="KAJ3611687.1"/>
    </source>
</evidence>
<keyword evidence="3" id="KW-0597">Phosphoprotein</keyword>
<comment type="catalytic activity">
    <reaction evidence="14">
        <text>L-tyrosyl-[protein] + ATP = O-phospho-L-tyrosyl-[protein] + ADP + H(+)</text>
        <dbReference type="Rhea" id="RHEA:10596"/>
        <dbReference type="Rhea" id="RHEA-COMP:10136"/>
        <dbReference type="Rhea" id="RHEA-COMP:20101"/>
        <dbReference type="ChEBI" id="CHEBI:15378"/>
        <dbReference type="ChEBI" id="CHEBI:30616"/>
        <dbReference type="ChEBI" id="CHEBI:46858"/>
        <dbReference type="ChEBI" id="CHEBI:61978"/>
        <dbReference type="ChEBI" id="CHEBI:456216"/>
        <dbReference type="EC" id="2.7.10.1"/>
    </reaction>
</comment>
<dbReference type="Gene3D" id="3.80.20.20">
    <property type="entry name" value="Receptor L-domain"/>
    <property type="match status" value="2"/>
</dbReference>
<evidence type="ECO:0000256" key="12">
    <source>
        <dbReference type="ARBA" id="ARBA00023170"/>
    </source>
</evidence>
<dbReference type="Pfam" id="PF01030">
    <property type="entry name" value="Recep_L_domain"/>
    <property type="match status" value="1"/>
</dbReference>
<evidence type="ECO:0000256" key="1">
    <source>
        <dbReference type="ARBA" id="ARBA00004479"/>
    </source>
</evidence>
<evidence type="ECO:0000313" key="19">
    <source>
        <dbReference type="Proteomes" id="UP001148018"/>
    </source>
</evidence>
<keyword evidence="8" id="KW-0067">ATP-binding</keyword>
<gene>
    <name evidence="18" type="ORF">NHX12_021701</name>
</gene>
<keyword evidence="10" id="KW-0472">Membrane</keyword>
<keyword evidence="7" id="KW-0418">Kinase</keyword>
<dbReference type="CDD" id="cd00064">
    <property type="entry name" value="FU"/>
    <property type="match status" value="1"/>
</dbReference>
<keyword evidence="9" id="KW-1133">Transmembrane helix</keyword>
<dbReference type="EMBL" id="JANIIK010000037">
    <property type="protein sequence ID" value="KAJ3611687.1"/>
    <property type="molecule type" value="Genomic_DNA"/>
</dbReference>
<dbReference type="InterPro" id="IPR009030">
    <property type="entry name" value="Growth_fac_rcpt_cys_sf"/>
</dbReference>
<dbReference type="GO" id="GO:0016020">
    <property type="term" value="C:membrane"/>
    <property type="evidence" value="ECO:0007669"/>
    <property type="project" value="UniProtKB-SubCell"/>
</dbReference>
<keyword evidence="12" id="KW-0675">Receptor</keyword>
<dbReference type="GO" id="GO:0004714">
    <property type="term" value="F:transmembrane receptor protein tyrosine kinase activity"/>
    <property type="evidence" value="ECO:0007669"/>
    <property type="project" value="UniProtKB-EC"/>
</dbReference>
<evidence type="ECO:0000256" key="4">
    <source>
        <dbReference type="ARBA" id="ARBA00022679"/>
    </source>
</evidence>
<evidence type="ECO:0000256" key="13">
    <source>
        <dbReference type="ARBA" id="ARBA00023180"/>
    </source>
</evidence>
<dbReference type="InterPro" id="IPR006211">
    <property type="entry name" value="Furin-like_Cys-rich_dom"/>
</dbReference>
<comment type="subcellular location">
    <subcellularLocation>
        <location evidence="1">Membrane</location>
        <topology evidence="1">Single-pass type I membrane protein</topology>
    </subcellularLocation>
</comment>
<evidence type="ECO:0000259" key="17">
    <source>
        <dbReference type="Pfam" id="PF01030"/>
    </source>
</evidence>
<proteinExistence type="predicted"/>
<keyword evidence="6" id="KW-0547">Nucleotide-binding</keyword>
<keyword evidence="13" id="KW-0325">Glycoprotein</keyword>
<evidence type="ECO:0000256" key="2">
    <source>
        <dbReference type="ARBA" id="ARBA00011902"/>
    </source>
</evidence>
<dbReference type="Pfam" id="PF00757">
    <property type="entry name" value="Furin-like"/>
    <property type="match status" value="1"/>
</dbReference>
<protein>
    <recommendedName>
        <fullName evidence="2">receptor protein-tyrosine kinase</fullName>
        <ecNumber evidence="2">2.7.10.1</ecNumber>
    </recommendedName>
</protein>
<organism evidence="18 19">
    <name type="scientific">Muraenolepis orangiensis</name>
    <name type="common">Patagonian moray cod</name>
    <dbReference type="NCBI Taxonomy" id="630683"/>
    <lineage>
        <taxon>Eukaryota</taxon>
        <taxon>Metazoa</taxon>
        <taxon>Chordata</taxon>
        <taxon>Craniata</taxon>
        <taxon>Vertebrata</taxon>
        <taxon>Euteleostomi</taxon>
        <taxon>Actinopterygii</taxon>
        <taxon>Neopterygii</taxon>
        <taxon>Teleostei</taxon>
        <taxon>Neoteleostei</taxon>
        <taxon>Acanthomorphata</taxon>
        <taxon>Zeiogadaria</taxon>
        <taxon>Gadariae</taxon>
        <taxon>Gadiformes</taxon>
        <taxon>Muraenolepidoidei</taxon>
        <taxon>Muraenolepididae</taxon>
        <taxon>Muraenolepis</taxon>
    </lineage>
</organism>
<dbReference type="InterPro" id="IPR036941">
    <property type="entry name" value="Rcpt_L-dom_sf"/>
</dbReference>
<dbReference type="OrthoDB" id="6219513at2759"/>
<dbReference type="SUPFAM" id="SSF52058">
    <property type="entry name" value="L domain-like"/>
    <property type="match status" value="1"/>
</dbReference>
<keyword evidence="11" id="KW-0829">Tyrosine-protein kinase</keyword>
<dbReference type="InterPro" id="IPR006212">
    <property type="entry name" value="Furin_repeat"/>
</dbReference>
<evidence type="ECO:0000256" key="7">
    <source>
        <dbReference type="ARBA" id="ARBA00022777"/>
    </source>
</evidence>
<evidence type="ECO:0000256" key="3">
    <source>
        <dbReference type="ARBA" id="ARBA00022553"/>
    </source>
</evidence>
<feature type="chain" id="PRO_5040368350" description="receptor protein-tyrosine kinase" evidence="15">
    <location>
        <begin position="24"/>
        <end position="270"/>
    </location>
</feature>
<evidence type="ECO:0000256" key="8">
    <source>
        <dbReference type="ARBA" id="ARBA00022840"/>
    </source>
</evidence>
<feature type="signal peptide" evidence="15">
    <location>
        <begin position="1"/>
        <end position="23"/>
    </location>
</feature>
<feature type="domain" description="Receptor L-domain" evidence="17">
    <location>
        <begin position="54"/>
        <end position="119"/>
    </location>
</feature>
<dbReference type="FunFam" id="2.10.220.10:FF:000001">
    <property type="entry name" value="Receptor protein-tyrosine kinase"/>
    <property type="match status" value="1"/>
</dbReference>
<evidence type="ECO:0000256" key="15">
    <source>
        <dbReference type="SAM" id="SignalP"/>
    </source>
</evidence>
<evidence type="ECO:0000256" key="10">
    <source>
        <dbReference type="ARBA" id="ARBA00023136"/>
    </source>
</evidence>
<name>A0A9Q0EW80_9TELE</name>
<dbReference type="GO" id="GO:0007169">
    <property type="term" value="P:cell surface receptor protein tyrosine kinase signaling pathway"/>
    <property type="evidence" value="ECO:0007669"/>
    <property type="project" value="UniProtKB-ARBA"/>
</dbReference>
<dbReference type="SUPFAM" id="SSF57184">
    <property type="entry name" value="Growth factor receptor domain"/>
    <property type="match status" value="1"/>
</dbReference>
<sequence length="270" mass="29739">MRLVGSGPTLLAVLLGISCGLTAQEKVCQGISNQLTLLGGYDIHYNNLVKMYSNCTVVLENLEITYIQEHRDLSFLSSVREVGGYVLIAINMVLTIPLANLRLIRGHTLYNGQYALAVIIQWWDIVDKSTNPSMLFTNQTYPRTCKRCHANCNGSCWTDGQQHCQTVTKLLCADQCPGRCLGTEPNDCCNKHCAAGCTGPRDTQCLVCKAFNDDGVCKANCPRLMIYDPASYQQAPNPNAKFSFGSTCVKSCPRKAAIPIPPFLYLERGK</sequence>
<evidence type="ECO:0000256" key="14">
    <source>
        <dbReference type="ARBA" id="ARBA00051243"/>
    </source>
</evidence>
<accession>A0A9Q0EW80</accession>
<dbReference type="PROSITE" id="PS51257">
    <property type="entry name" value="PROKAR_LIPOPROTEIN"/>
    <property type="match status" value="1"/>
</dbReference>
<keyword evidence="19" id="KW-1185">Reference proteome</keyword>
<keyword evidence="4" id="KW-0808">Transferase</keyword>
<dbReference type="InterPro" id="IPR000494">
    <property type="entry name" value="Rcpt_L-dom"/>
</dbReference>
<dbReference type="AlphaFoldDB" id="A0A9Q0EW80"/>
<dbReference type="GO" id="GO:0005524">
    <property type="term" value="F:ATP binding"/>
    <property type="evidence" value="ECO:0007669"/>
    <property type="project" value="UniProtKB-KW"/>
</dbReference>